<dbReference type="PROSITE" id="PS51202">
    <property type="entry name" value="RCK_C"/>
    <property type="match status" value="2"/>
</dbReference>
<evidence type="ECO:0000256" key="5">
    <source>
        <dbReference type="ARBA" id="ARBA00023027"/>
    </source>
</evidence>
<dbReference type="PANTHER" id="PTHR43833:SF5">
    <property type="entry name" value="TRK SYSTEM POTASSIUM UPTAKE PROTEIN TRKA"/>
    <property type="match status" value="1"/>
</dbReference>
<evidence type="ECO:0000313" key="9">
    <source>
        <dbReference type="EMBL" id="EHM13679.1"/>
    </source>
</evidence>
<dbReference type="NCBIfam" id="NF007039">
    <property type="entry name" value="PRK09496.3-2"/>
    <property type="match status" value="1"/>
</dbReference>
<proteinExistence type="predicted"/>
<evidence type="ECO:0000256" key="1">
    <source>
        <dbReference type="ARBA" id="ARBA00017378"/>
    </source>
</evidence>
<dbReference type="Proteomes" id="UP000003806">
    <property type="component" value="Chromosome"/>
</dbReference>
<dbReference type="AlphaFoldDB" id="H0UMH6"/>
<feature type="domain" description="RCK C-terminal" evidence="8">
    <location>
        <begin position="142"/>
        <end position="227"/>
    </location>
</feature>
<keyword evidence="2" id="KW-0813">Transport</keyword>
<dbReference type="PRINTS" id="PR00335">
    <property type="entry name" value="KUPTAKETRKA"/>
</dbReference>
<keyword evidence="6" id="KW-0406">Ion transport</keyword>
<dbReference type="InterPro" id="IPR036291">
    <property type="entry name" value="NAD(P)-bd_dom_sf"/>
</dbReference>
<dbReference type="InterPro" id="IPR036721">
    <property type="entry name" value="RCK_C_sf"/>
</dbReference>
<sequence length="455" mass="48396">MKIVVVGAGDVGAFVAKSLSEEGHDVVVVEQDPDRADLMKETQDVAVVQGNGARPIVLEQAGVSKGNDVDALIACTNRDEVNLMAGWLGKRAGVRQVLARVRDLEFTDTPGWAKELGIDMLHSPERALTREIMSLLEVTAALHSTDMAGGLAGSFAFRVEDRSPVCGRSLQEVGVAYPDLGAVVVYVERNGEGFLPDGQWRAQAGDLCFLVCLKERAMKAQALFHPGRTKRLGRVVVVGGGKQGANLARGILRRYPGLETVLVDLRHDKCVKLAGEMPDLEVINGDGREAELLINAGVQSADGLVATTDSDEQNIVIAALAGTLGCRKTVAVARRRGYSRLRSVLPVDVLLNPNETLASSFLRHVRYPRSAGVLSLIDRIGAETLEFTLPEDSPLAGRAVMDLGLDRGALIALVSRGGGLIVPNGRTTLLAGDVITLFASGGLMPKAMRLFGLSA</sequence>
<dbReference type="InterPro" id="IPR050721">
    <property type="entry name" value="Trk_Ktr_HKT_K-transport"/>
</dbReference>
<dbReference type="Pfam" id="PF02080">
    <property type="entry name" value="TrkA_C"/>
    <property type="match status" value="1"/>
</dbReference>
<evidence type="ECO:0000259" key="7">
    <source>
        <dbReference type="PROSITE" id="PS51201"/>
    </source>
</evidence>
<gene>
    <name evidence="9" type="ORF">JonanDRAFT_1315</name>
</gene>
<feature type="domain" description="RCK C-terminal" evidence="8">
    <location>
        <begin position="371"/>
        <end position="453"/>
    </location>
</feature>
<dbReference type="eggNOG" id="COG0569">
    <property type="taxonomic scope" value="Bacteria"/>
</dbReference>
<keyword evidence="10" id="KW-1185">Reference proteome</keyword>
<dbReference type="PANTHER" id="PTHR43833">
    <property type="entry name" value="POTASSIUM CHANNEL PROTEIN 2-RELATED-RELATED"/>
    <property type="match status" value="1"/>
</dbReference>
<dbReference type="InterPro" id="IPR006036">
    <property type="entry name" value="K_uptake_TrkA"/>
</dbReference>
<keyword evidence="5" id="KW-0520">NAD</keyword>
<name>H0UMH6_9BACT</name>
<reference evidence="9 10" key="1">
    <citation type="submission" date="2011-11" db="EMBL/GenBank/DDBJ databases">
        <title>The Noncontiguous Finished genome of Jonquetella anthropi DSM 22815.</title>
        <authorList>
            <consortium name="US DOE Joint Genome Institute (JGI-PGF)"/>
            <person name="Lucas S."/>
            <person name="Copeland A."/>
            <person name="Lapidus A."/>
            <person name="Glavina del Rio T."/>
            <person name="Dalin E."/>
            <person name="Tice H."/>
            <person name="Bruce D."/>
            <person name="Goodwin L."/>
            <person name="Pitluck S."/>
            <person name="Peters L."/>
            <person name="Mikhailova N."/>
            <person name="Held B."/>
            <person name="Kyrpides N."/>
            <person name="Mavromatis K."/>
            <person name="Ivanova N."/>
            <person name="Markowitz V."/>
            <person name="Cheng J.-F."/>
            <person name="Hugenholtz P."/>
            <person name="Woyke T."/>
            <person name="Wu D."/>
            <person name="Gronow S."/>
            <person name="Wellnitz S."/>
            <person name="Brambilla E."/>
            <person name="Klenk H.-P."/>
            <person name="Eisen J.A."/>
        </authorList>
    </citation>
    <scope>NUCLEOTIDE SEQUENCE [LARGE SCALE GENOMIC DNA]</scope>
    <source>
        <strain evidence="9 10">DSM 22815</strain>
    </source>
</reference>
<dbReference type="SUPFAM" id="SSF51735">
    <property type="entry name" value="NAD(P)-binding Rossmann-fold domains"/>
    <property type="match status" value="2"/>
</dbReference>
<evidence type="ECO:0000256" key="2">
    <source>
        <dbReference type="ARBA" id="ARBA00022448"/>
    </source>
</evidence>
<keyword evidence="4" id="KW-0630">Potassium</keyword>
<dbReference type="Pfam" id="PF02254">
    <property type="entry name" value="TrkA_N"/>
    <property type="match status" value="2"/>
</dbReference>
<dbReference type="PROSITE" id="PS51201">
    <property type="entry name" value="RCK_N"/>
    <property type="match status" value="2"/>
</dbReference>
<accession>H0UMH6</accession>
<dbReference type="InterPro" id="IPR003148">
    <property type="entry name" value="RCK_N"/>
</dbReference>
<feature type="domain" description="RCK N-terminal" evidence="7">
    <location>
        <begin position="232"/>
        <end position="351"/>
    </location>
</feature>
<protein>
    <recommendedName>
        <fullName evidence="1">Trk system potassium uptake protein TrkA</fullName>
    </recommendedName>
</protein>
<dbReference type="SUPFAM" id="SSF116726">
    <property type="entry name" value="TrkA C-terminal domain-like"/>
    <property type="match status" value="2"/>
</dbReference>
<dbReference type="STRING" id="885272.JonanDRAFT_1315"/>
<evidence type="ECO:0000256" key="3">
    <source>
        <dbReference type="ARBA" id="ARBA00022538"/>
    </source>
</evidence>
<evidence type="ECO:0000259" key="8">
    <source>
        <dbReference type="PROSITE" id="PS51202"/>
    </source>
</evidence>
<evidence type="ECO:0000256" key="6">
    <source>
        <dbReference type="ARBA" id="ARBA00023065"/>
    </source>
</evidence>
<keyword evidence="3" id="KW-0633">Potassium transport</keyword>
<evidence type="ECO:0000313" key="10">
    <source>
        <dbReference type="Proteomes" id="UP000003806"/>
    </source>
</evidence>
<dbReference type="Gene3D" id="3.40.50.720">
    <property type="entry name" value="NAD(P)-binding Rossmann-like Domain"/>
    <property type="match status" value="2"/>
</dbReference>
<dbReference type="RefSeq" id="WP_008521765.1">
    <property type="nucleotide sequence ID" value="NZ_CM001376.1"/>
</dbReference>
<feature type="domain" description="RCK N-terminal" evidence="7">
    <location>
        <begin position="1"/>
        <end position="128"/>
    </location>
</feature>
<dbReference type="EMBL" id="CM001376">
    <property type="protein sequence ID" value="EHM13679.1"/>
    <property type="molecule type" value="Genomic_DNA"/>
</dbReference>
<dbReference type="GO" id="GO:0015079">
    <property type="term" value="F:potassium ion transmembrane transporter activity"/>
    <property type="evidence" value="ECO:0007669"/>
    <property type="project" value="InterPro"/>
</dbReference>
<dbReference type="GO" id="GO:0005886">
    <property type="term" value="C:plasma membrane"/>
    <property type="evidence" value="ECO:0007669"/>
    <property type="project" value="InterPro"/>
</dbReference>
<dbReference type="OrthoDB" id="9775180at2"/>
<evidence type="ECO:0000256" key="4">
    <source>
        <dbReference type="ARBA" id="ARBA00022958"/>
    </source>
</evidence>
<organism evidence="9 10">
    <name type="scientific">Jonquetella anthropi DSM 22815</name>
    <dbReference type="NCBI Taxonomy" id="885272"/>
    <lineage>
        <taxon>Bacteria</taxon>
        <taxon>Thermotogati</taxon>
        <taxon>Synergistota</taxon>
        <taxon>Synergistia</taxon>
        <taxon>Synergistales</taxon>
        <taxon>Dethiosulfovibrionaceae</taxon>
        <taxon>Jonquetella</taxon>
    </lineage>
</organism>
<dbReference type="InterPro" id="IPR006037">
    <property type="entry name" value="RCK_C"/>
</dbReference>
<dbReference type="HOGENOM" id="CLU_046525_0_2_0"/>
<dbReference type="Gene3D" id="3.30.70.1450">
    <property type="entry name" value="Regulator of K+ conductance, C-terminal domain"/>
    <property type="match status" value="2"/>
</dbReference>